<reference evidence="4" key="1">
    <citation type="journal article" date="2019" name="Int. J. Syst. Evol. Microbiol.">
        <title>The Global Catalogue of Microorganisms (GCM) 10K type strain sequencing project: providing services to taxonomists for standard genome sequencing and annotation.</title>
        <authorList>
            <consortium name="The Broad Institute Genomics Platform"/>
            <consortium name="The Broad Institute Genome Sequencing Center for Infectious Disease"/>
            <person name="Wu L."/>
            <person name="Ma J."/>
        </authorList>
    </citation>
    <scope>NUCLEOTIDE SEQUENCE [LARGE SCALE GENOMIC DNA]</scope>
    <source>
        <strain evidence="4">JCM 17137</strain>
    </source>
</reference>
<evidence type="ECO:0000259" key="2">
    <source>
        <dbReference type="Pfam" id="PF07995"/>
    </source>
</evidence>
<sequence length="361" mass="37411">MLVSACSGAPEQADPTTEPGRPTTPSAPTGDTAETAAPAVADVATGLEVPWGVAFLPSGEALVSERDSTRVVRVAPGGAVEEVGTIEAAEPGGEGGLLGIAVSPDFARDSLLYAYLTADSGNRIVRMSYAPATGLGEPEVIVDGIPASSIHNGGRIAFGPDGMLYAATGDAGSGARSQDTDSLAGKILRMTPEGEPAAGNPFDNLVYSYGHRNVQGLAWSQDGTMFATEFGQNTYDEVNLIEPGNNYGWPEVEGMGRRQEYVDPLLTWRPAEASPSGAAITAEALWVASLRGERLWRIPLTGRADAVLGTPEALFVGDYGRLRAVAAVPGQDTLWVSTSNRDGRGSPAQGDDRLLSVAPTG</sequence>
<organism evidence="3 4">
    <name type="scientific">Salinactinospora qingdaonensis</name>
    <dbReference type="NCBI Taxonomy" id="702744"/>
    <lineage>
        <taxon>Bacteria</taxon>
        <taxon>Bacillati</taxon>
        <taxon>Actinomycetota</taxon>
        <taxon>Actinomycetes</taxon>
        <taxon>Streptosporangiales</taxon>
        <taxon>Nocardiopsidaceae</taxon>
        <taxon>Salinactinospora</taxon>
    </lineage>
</organism>
<dbReference type="Pfam" id="PF07995">
    <property type="entry name" value="GSDH"/>
    <property type="match status" value="1"/>
</dbReference>
<accession>A0ABP7FSR4</accession>
<dbReference type="Proteomes" id="UP001500908">
    <property type="component" value="Unassembled WGS sequence"/>
</dbReference>
<name>A0ABP7FSR4_9ACTN</name>
<feature type="domain" description="Glucose/Sorbosone dehydrogenase" evidence="2">
    <location>
        <begin position="47"/>
        <end position="344"/>
    </location>
</feature>
<dbReference type="InterPro" id="IPR011042">
    <property type="entry name" value="6-blade_b-propeller_TolB-like"/>
</dbReference>
<comment type="caution">
    <text evidence="3">The sequence shown here is derived from an EMBL/GenBank/DDBJ whole genome shotgun (WGS) entry which is preliminary data.</text>
</comment>
<gene>
    <name evidence="3" type="ORF">GCM10022402_26040</name>
</gene>
<protein>
    <submittedName>
        <fullName evidence="3">PQQ-dependent sugar dehydrogenase</fullName>
    </submittedName>
</protein>
<evidence type="ECO:0000313" key="4">
    <source>
        <dbReference type="Proteomes" id="UP001500908"/>
    </source>
</evidence>
<feature type="region of interest" description="Disordered" evidence="1">
    <location>
        <begin position="337"/>
        <end position="361"/>
    </location>
</feature>
<dbReference type="Gene3D" id="2.120.10.30">
    <property type="entry name" value="TolB, C-terminal domain"/>
    <property type="match status" value="1"/>
</dbReference>
<feature type="region of interest" description="Disordered" evidence="1">
    <location>
        <begin position="1"/>
        <end position="33"/>
    </location>
</feature>
<dbReference type="InterPro" id="IPR012938">
    <property type="entry name" value="Glc/Sorbosone_DH"/>
</dbReference>
<evidence type="ECO:0000256" key="1">
    <source>
        <dbReference type="SAM" id="MobiDB-lite"/>
    </source>
</evidence>
<dbReference type="SUPFAM" id="SSF50952">
    <property type="entry name" value="Soluble quinoprotein glucose dehydrogenase"/>
    <property type="match status" value="1"/>
</dbReference>
<keyword evidence="4" id="KW-1185">Reference proteome</keyword>
<dbReference type="EMBL" id="BAABDD010000010">
    <property type="protein sequence ID" value="GAA3745198.1"/>
    <property type="molecule type" value="Genomic_DNA"/>
</dbReference>
<dbReference type="PANTHER" id="PTHR19328">
    <property type="entry name" value="HEDGEHOG-INTERACTING PROTEIN"/>
    <property type="match status" value="1"/>
</dbReference>
<evidence type="ECO:0000313" key="3">
    <source>
        <dbReference type="EMBL" id="GAA3745198.1"/>
    </source>
</evidence>
<dbReference type="PANTHER" id="PTHR19328:SF13">
    <property type="entry name" value="HIPL1 PROTEIN"/>
    <property type="match status" value="1"/>
</dbReference>
<dbReference type="InterPro" id="IPR011041">
    <property type="entry name" value="Quinoprot_gluc/sorb_DH_b-prop"/>
</dbReference>
<proteinExistence type="predicted"/>